<dbReference type="SUPFAM" id="SSF52540">
    <property type="entry name" value="P-loop containing nucleoside triphosphate hydrolases"/>
    <property type="match status" value="2"/>
</dbReference>
<evidence type="ECO:0000313" key="7">
    <source>
        <dbReference type="Proteomes" id="UP000002729"/>
    </source>
</evidence>
<dbReference type="eggNOG" id="KOG0927">
    <property type="taxonomic scope" value="Eukaryota"/>
</dbReference>
<dbReference type="RefSeq" id="XP_009041746.1">
    <property type="nucleotide sequence ID" value="XM_009043498.1"/>
</dbReference>
<dbReference type="InterPro" id="IPR003439">
    <property type="entry name" value="ABC_transporter-like_ATP-bd"/>
</dbReference>
<organism evidence="7">
    <name type="scientific">Aureococcus anophagefferens</name>
    <name type="common">Harmful bloom alga</name>
    <dbReference type="NCBI Taxonomy" id="44056"/>
    <lineage>
        <taxon>Eukaryota</taxon>
        <taxon>Sar</taxon>
        <taxon>Stramenopiles</taxon>
        <taxon>Ochrophyta</taxon>
        <taxon>Pelagophyceae</taxon>
        <taxon>Pelagomonadales</taxon>
        <taxon>Pelagomonadaceae</taxon>
        <taxon>Aureococcus</taxon>
    </lineage>
</organism>
<dbReference type="InParanoid" id="F0YMV4"/>
<evidence type="ECO:0000259" key="5">
    <source>
        <dbReference type="PROSITE" id="PS50893"/>
    </source>
</evidence>
<dbReference type="OrthoDB" id="10255969at2759"/>
<protein>
    <recommendedName>
        <fullName evidence="5">ABC transporter domain-containing protein</fullName>
    </recommendedName>
</protein>
<dbReference type="Pfam" id="PF00005">
    <property type="entry name" value="ABC_tran"/>
    <property type="match status" value="2"/>
</dbReference>
<proteinExistence type="predicted"/>
<keyword evidence="4" id="KW-0472">Membrane</keyword>
<dbReference type="GO" id="GO:0016887">
    <property type="term" value="F:ATP hydrolysis activity"/>
    <property type="evidence" value="ECO:0007669"/>
    <property type="project" value="InterPro"/>
</dbReference>
<feature type="compositionally biased region" description="Low complexity" evidence="3">
    <location>
        <begin position="532"/>
        <end position="554"/>
    </location>
</feature>
<evidence type="ECO:0000256" key="3">
    <source>
        <dbReference type="SAM" id="MobiDB-lite"/>
    </source>
</evidence>
<dbReference type="AlphaFoldDB" id="F0YMV4"/>
<feature type="domain" description="ABC transporter" evidence="5">
    <location>
        <begin position="276"/>
        <end position="510"/>
    </location>
</feature>
<dbReference type="InterPro" id="IPR027417">
    <property type="entry name" value="P-loop_NTPase"/>
</dbReference>
<dbReference type="PANTHER" id="PTHR43158">
    <property type="entry name" value="SKFA PEPTIDE EXPORT ATP-BINDING PROTEIN SKFE"/>
    <property type="match status" value="1"/>
</dbReference>
<keyword evidence="2" id="KW-0067">ATP-binding</keyword>
<name>F0YMV4_AURAN</name>
<dbReference type="PROSITE" id="PS50893">
    <property type="entry name" value="ABC_TRANSPORTER_2"/>
    <property type="match status" value="2"/>
</dbReference>
<dbReference type="SMART" id="SM00382">
    <property type="entry name" value="AAA"/>
    <property type="match status" value="2"/>
</dbReference>
<feature type="domain" description="ABC transporter" evidence="5">
    <location>
        <begin position="10"/>
        <end position="221"/>
    </location>
</feature>
<dbReference type="EMBL" id="GL833168">
    <property type="protein sequence ID" value="EGB03531.1"/>
    <property type="molecule type" value="Genomic_DNA"/>
</dbReference>
<dbReference type="KEGG" id="aaf:AURANDRAFT_72709"/>
<gene>
    <name evidence="6" type="ORF">AURANDRAFT_72709</name>
</gene>
<keyword evidence="4" id="KW-1133">Transmembrane helix</keyword>
<dbReference type="Proteomes" id="UP000002729">
    <property type="component" value="Unassembled WGS sequence"/>
</dbReference>
<evidence type="ECO:0000313" key="6">
    <source>
        <dbReference type="EMBL" id="EGB03531.1"/>
    </source>
</evidence>
<reference evidence="6 7" key="1">
    <citation type="journal article" date="2011" name="Proc. Natl. Acad. Sci. U.S.A.">
        <title>Niche of harmful alga Aureococcus anophagefferens revealed through ecogenomics.</title>
        <authorList>
            <person name="Gobler C.J."/>
            <person name="Berry D.L."/>
            <person name="Dyhrman S.T."/>
            <person name="Wilhelm S.W."/>
            <person name="Salamov A."/>
            <person name="Lobanov A.V."/>
            <person name="Zhang Y."/>
            <person name="Collier J.L."/>
            <person name="Wurch L.L."/>
            <person name="Kustka A.B."/>
            <person name="Dill B.D."/>
            <person name="Shah M."/>
            <person name="VerBerkmoes N.C."/>
            <person name="Kuo A."/>
            <person name="Terry A."/>
            <person name="Pangilinan J."/>
            <person name="Lindquist E.A."/>
            <person name="Lucas S."/>
            <person name="Paulsen I.T."/>
            <person name="Hattenrath-Lehmann T.K."/>
            <person name="Talmage S.C."/>
            <person name="Walker E.A."/>
            <person name="Koch F."/>
            <person name="Burson A.M."/>
            <person name="Marcoval M.A."/>
            <person name="Tang Y.Z."/>
            <person name="Lecleir G.R."/>
            <person name="Coyne K.J."/>
            <person name="Berg G.M."/>
            <person name="Bertrand E.M."/>
            <person name="Saito M.A."/>
            <person name="Gladyshev V.N."/>
            <person name="Grigoriev I.V."/>
        </authorList>
    </citation>
    <scope>NUCLEOTIDE SEQUENCE [LARGE SCALE GENOMIC DNA]</scope>
    <source>
        <strain evidence="7">CCMP 1984</strain>
    </source>
</reference>
<keyword evidence="1" id="KW-0547">Nucleotide-binding</keyword>
<feature type="region of interest" description="Disordered" evidence="3">
    <location>
        <begin position="493"/>
        <end position="517"/>
    </location>
</feature>
<dbReference type="GO" id="GO:0005524">
    <property type="term" value="F:ATP binding"/>
    <property type="evidence" value="ECO:0007669"/>
    <property type="project" value="UniProtKB-KW"/>
</dbReference>
<dbReference type="InterPro" id="IPR003593">
    <property type="entry name" value="AAA+_ATPase"/>
</dbReference>
<sequence length="613" mass="62904">MRRLSSLARLRGARLAYPSSTPTIPLDLDIPPATQGGHALLGANGCGKSLVAEAFLDNDAVVAGGSVERAPRSARVSFEAHGALVDEGLTVYEACGKLQTKASKYLVVRFGLHPLLWRPVGSVSTGEIRKVLLARALARKPDLLLLDNAYDGLDAPSRAALAKLLSQMLTGFSALLVQDVPSGAEAARSQVLQITHRAVPNSTTGLGARHRAEEVLPEVARVSWLGVDGVATAPTPPELAAALGAFCAASAAAPPESVAAAVYADAPSSSSNAAVVEARGLGVRAGDVRVLRDVDWTVRRGEHWLVAGGNGSGKSTLGALLARPLAARDWFPTGRSGDLAGSLEVLGVDVARGGAAAVAWVSTELHLALAARADAASVVARCFGATAGAAAYVLEAGFGVGAAALDRPFRALSQGEQKLVLVAGAVAAKPELLVLDEVCQGLDATHRARVLALADAVAPHASIVFISHHRDEILPCVTHVLDLAQNEAPTFVTAQPLPDAPTAAPTDAPSLAPSAAPTASFAPTINATANVTTDAPSLAPTPAPSNATNSSSDSSDLDDDDDDGGMDETMLVWIIILAVVFVCSFSVACCLKVRRERLEAAAAAAQEAEPLLK</sequence>
<evidence type="ECO:0000256" key="4">
    <source>
        <dbReference type="SAM" id="Phobius"/>
    </source>
</evidence>
<keyword evidence="7" id="KW-1185">Reference proteome</keyword>
<feature type="region of interest" description="Disordered" evidence="3">
    <location>
        <begin position="532"/>
        <end position="563"/>
    </location>
</feature>
<dbReference type="Gene3D" id="3.40.50.300">
    <property type="entry name" value="P-loop containing nucleotide triphosphate hydrolases"/>
    <property type="match status" value="2"/>
</dbReference>
<accession>F0YMV4</accession>
<keyword evidence="4" id="KW-0812">Transmembrane</keyword>
<dbReference type="OMA" id="WEIKKHI"/>
<dbReference type="InterPro" id="IPR017871">
    <property type="entry name" value="ABC_transporter-like_CS"/>
</dbReference>
<evidence type="ECO:0000256" key="2">
    <source>
        <dbReference type="ARBA" id="ARBA00022840"/>
    </source>
</evidence>
<feature type="transmembrane region" description="Helical" evidence="4">
    <location>
        <begin position="570"/>
        <end position="591"/>
    </location>
</feature>
<evidence type="ECO:0000256" key="1">
    <source>
        <dbReference type="ARBA" id="ARBA00022741"/>
    </source>
</evidence>
<dbReference type="PANTHER" id="PTHR43158:SF2">
    <property type="entry name" value="SKFA PEPTIDE EXPORT ATP-BINDING PROTEIN SKFE"/>
    <property type="match status" value="1"/>
</dbReference>
<dbReference type="GeneID" id="20228838"/>
<dbReference type="PROSITE" id="PS00211">
    <property type="entry name" value="ABC_TRANSPORTER_1"/>
    <property type="match status" value="1"/>
</dbReference>
<dbReference type="CDD" id="cd00267">
    <property type="entry name" value="ABC_ATPase"/>
    <property type="match status" value="1"/>
</dbReference>